<name>A0A942T1Q4_9BACI</name>
<comment type="caution">
    <text evidence="2">The sequence shown here is derived from an EMBL/GenBank/DDBJ whole genome shotgun (WGS) entry which is preliminary data.</text>
</comment>
<protein>
    <submittedName>
        <fullName evidence="2">Toll/interleukin-1 receptor domain-containing protein</fullName>
    </submittedName>
</protein>
<dbReference type="Pfam" id="PF13676">
    <property type="entry name" value="TIR_2"/>
    <property type="match status" value="1"/>
</dbReference>
<dbReference type="GO" id="GO:0007165">
    <property type="term" value="P:signal transduction"/>
    <property type="evidence" value="ECO:0007669"/>
    <property type="project" value="InterPro"/>
</dbReference>
<dbReference type="SUPFAM" id="SSF52200">
    <property type="entry name" value="Toll/Interleukin receptor TIR domain"/>
    <property type="match status" value="1"/>
</dbReference>
<dbReference type="InterPro" id="IPR035897">
    <property type="entry name" value="Toll_tir_struct_dom_sf"/>
</dbReference>
<accession>A0A942T1Q4</accession>
<feature type="domain" description="TIR" evidence="1">
    <location>
        <begin position="13"/>
        <end position="113"/>
    </location>
</feature>
<gene>
    <name evidence="2" type="ORF">KHB02_20225</name>
</gene>
<organism evidence="2">
    <name type="scientific">Neobacillus citreus</name>
    <dbReference type="NCBI Taxonomy" id="2833578"/>
    <lineage>
        <taxon>Bacteria</taxon>
        <taxon>Bacillati</taxon>
        <taxon>Bacillota</taxon>
        <taxon>Bacilli</taxon>
        <taxon>Bacillales</taxon>
        <taxon>Bacillaceae</taxon>
        <taxon>Neobacillus</taxon>
    </lineage>
</organism>
<evidence type="ECO:0000259" key="1">
    <source>
        <dbReference type="Pfam" id="PF13676"/>
    </source>
</evidence>
<evidence type="ECO:0000313" key="2">
    <source>
        <dbReference type="EMBL" id="MBS4183722.1"/>
    </source>
</evidence>
<proteinExistence type="predicted"/>
<reference evidence="2" key="1">
    <citation type="submission" date="2021-05" db="EMBL/GenBank/DDBJ databases">
        <title>Novel Bacillus species.</title>
        <authorList>
            <person name="Liu G."/>
        </authorList>
    </citation>
    <scope>NUCLEOTIDE SEQUENCE</scope>
    <source>
        <strain evidence="2">FJAT-50051</strain>
    </source>
</reference>
<dbReference type="Gene3D" id="3.40.50.10140">
    <property type="entry name" value="Toll/interleukin-1 receptor homology (TIR) domain"/>
    <property type="match status" value="1"/>
</dbReference>
<dbReference type="InterPro" id="IPR000157">
    <property type="entry name" value="TIR_dom"/>
</dbReference>
<keyword evidence="2" id="KW-0675">Receptor</keyword>
<dbReference type="AlphaFoldDB" id="A0A942T1Q4"/>
<dbReference type="EMBL" id="JAGYPE010000003">
    <property type="protein sequence ID" value="MBS4183722.1"/>
    <property type="molecule type" value="Genomic_DNA"/>
</dbReference>
<sequence>MSWSKDASRTVAEEFAKWLPRVIQECEPFISSDTSKGDRWFDTIETNLAEARVGVLFLTPENADAPWLNYEAGALRTLQSGNMKRLCAVFVGMKTADYDGPIKNFQMTDFSDKADMLKLMESINEAAERPLESRMLEQEFGEKWERLRVSTADAVDVARKSLPKPTAAPSRRTQDDKLDEVLDLLRELRFADARVPHLTARDKRSLDRKQLDADRRQFDADIASALASGNYSAAAGLYLLDPKGVNQGQVIEMIARDNGVVSVRTDTGYRQESHVDLLRFTEAPF</sequence>